<dbReference type="InterPro" id="IPR036271">
    <property type="entry name" value="Tet_transcr_reg_TetR-rel_C_sf"/>
</dbReference>
<dbReference type="EMBL" id="JAEKLZ010000189">
    <property type="protein sequence ID" value="MBW8725895.1"/>
    <property type="molecule type" value="Genomic_DNA"/>
</dbReference>
<dbReference type="Gene3D" id="1.10.10.60">
    <property type="entry name" value="Homeodomain-like"/>
    <property type="match status" value="1"/>
</dbReference>
<evidence type="ECO:0000313" key="6">
    <source>
        <dbReference type="Proteomes" id="UP000700706"/>
    </source>
</evidence>
<evidence type="ECO:0000256" key="3">
    <source>
        <dbReference type="SAM" id="MobiDB-lite"/>
    </source>
</evidence>
<name>A0A952FMF7_9PROT</name>
<dbReference type="PRINTS" id="PR00455">
    <property type="entry name" value="HTHTETR"/>
</dbReference>
<dbReference type="InterPro" id="IPR050109">
    <property type="entry name" value="HTH-type_TetR-like_transc_reg"/>
</dbReference>
<sequence>MTDAETLEPPEDDAGTALGPLPRPGSGSGSRLRRAREAQILDAAEGVFAEAGFSGATMQGIAERAGLPKANVHYYFGTKETLYRAVLSRILDLWVDAFDHLVPERDPAEALAAYIRDKMRWSRSRPLASKVFANEIIHGAPQVADYLSGKLKRTIDEKARVIEGWIAAGRMAPVDPRHLVFTMWAATQTYADFEAQIRAVLGREAMDDDTFLVASRHVTGLILRGCGLKPPRGG</sequence>
<feature type="compositionally biased region" description="Acidic residues" evidence="3">
    <location>
        <begin position="1"/>
        <end position="14"/>
    </location>
</feature>
<dbReference type="GO" id="GO:0000976">
    <property type="term" value="F:transcription cis-regulatory region binding"/>
    <property type="evidence" value="ECO:0007669"/>
    <property type="project" value="TreeGrafter"/>
</dbReference>
<dbReference type="SUPFAM" id="SSF48498">
    <property type="entry name" value="Tetracyclin repressor-like, C-terminal domain"/>
    <property type="match status" value="1"/>
</dbReference>
<comment type="caution">
    <text evidence="5">The sequence shown here is derived from an EMBL/GenBank/DDBJ whole genome shotgun (WGS) entry which is preliminary data.</text>
</comment>
<dbReference type="InterPro" id="IPR001647">
    <property type="entry name" value="HTH_TetR"/>
</dbReference>
<dbReference type="GO" id="GO:0003700">
    <property type="term" value="F:DNA-binding transcription factor activity"/>
    <property type="evidence" value="ECO:0007669"/>
    <property type="project" value="TreeGrafter"/>
</dbReference>
<dbReference type="InterPro" id="IPR013573">
    <property type="entry name" value="Tscrpt_reg_YcdC_C"/>
</dbReference>
<proteinExistence type="predicted"/>
<feature type="domain" description="HTH tetR-type" evidence="4">
    <location>
        <begin position="34"/>
        <end position="94"/>
    </location>
</feature>
<gene>
    <name evidence="5" type="ORF">JF625_12175</name>
</gene>
<protein>
    <submittedName>
        <fullName evidence="5">TetR family transcriptional regulator C-terminal domain-containing protein</fullName>
    </submittedName>
</protein>
<dbReference type="GO" id="GO:0045892">
    <property type="term" value="P:negative regulation of DNA-templated transcription"/>
    <property type="evidence" value="ECO:0007669"/>
    <property type="project" value="InterPro"/>
</dbReference>
<feature type="region of interest" description="Disordered" evidence="3">
    <location>
        <begin position="1"/>
        <end position="33"/>
    </location>
</feature>
<evidence type="ECO:0000256" key="1">
    <source>
        <dbReference type="ARBA" id="ARBA00023125"/>
    </source>
</evidence>
<dbReference type="AlphaFoldDB" id="A0A952FMF7"/>
<organism evidence="5 6">
    <name type="scientific">Inquilinus limosus</name>
    <dbReference type="NCBI Taxonomy" id="171674"/>
    <lineage>
        <taxon>Bacteria</taxon>
        <taxon>Pseudomonadati</taxon>
        <taxon>Pseudomonadota</taxon>
        <taxon>Alphaproteobacteria</taxon>
        <taxon>Rhodospirillales</taxon>
        <taxon>Rhodospirillaceae</taxon>
        <taxon>Inquilinus</taxon>
    </lineage>
</organism>
<dbReference type="SUPFAM" id="SSF46689">
    <property type="entry name" value="Homeodomain-like"/>
    <property type="match status" value="1"/>
</dbReference>
<evidence type="ECO:0000256" key="2">
    <source>
        <dbReference type="PROSITE-ProRule" id="PRU00335"/>
    </source>
</evidence>
<feature type="DNA-binding region" description="H-T-H motif" evidence="2">
    <location>
        <begin position="57"/>
        <end position="76"/>
    </location>
</feature>
<reference evidence="5" key="1">
    <citation type="submission" date="2020-06" db="EMBL/GenBank/DDBJ databases">
        <title>Stable isotope informed genome-resolved metagenomics uncovers potential trophic interactions in rhizosphere soil.</title>
        <authorList>
            <person name="Starr E.P."/>
            <person name="Shi S."/>
            <person name="Blazewicz S.J."/>
            <person name="Koch B.J."/>
            <person name="Probst A.J."/>
            <person name="Hungate B.A."/>
            <person name="Pett-Ridge J."/>
            <person name="Firestone M.K."/>
            <person name="Banfield J.F."/>
        </authorList>
    </citation>
    <scope>NUCLEOTIDE SEQUENCE</scope>
    <source>
        <strain evidence="5">YM_69_17</strain>
    </source>
</reference>
<dbReference type="InterPro" id="IPR009057">
    <property type="entry name" value="Homeodomain-like_sf"/>
</dbReference>
<dbReference type="PROSITE" id="PS50977">
    <property type="entry name" value="HTH_TETR_2"/>
    <property type="match status" value="1"/>
</dbReference>
<dbReference type="Pfam" id="PF00440">
    <property type="entry name" value="TetR_N"/>
    <property type="match status" value="1"/>
</dbReference>
<dbReference type="Proteomes" id="UP000700706">
    <property type="component" value="Unassembled WGS sequence"/>
</dbReference>
<evidence type="ECO:0000313" key="5">
    <source>
        <dbReference type="EMBL" id="MBW8725895.1"/>
    </source>
</evidence>
<dbReference type="PANTHER" id="PTHR30055:SF196">
    <property type="entry name" value="HTH-TYPE TRANSCRIPTIONAL REGULATOR RUTR"/>
    <property type="match status" value="1"/>
</dbReference>
<keyword evidence="1 2" id="KW-0238">DNA-binding</keyword>
<evidence type="ECO:0000259" key="4">
    <source>
        <dbReference type="PROSITE" id="PS50977"/>
    </source>
</evidence>
<dbReference type="Gene3D" id="1.10.357.10">
    <property type="entry name" value="Tetracycline Repressor, domain 2"/>
    <property type="match status" value="1"/>
</dbReference>
<accession>A0A952FMF7</accession>
<dbReference type="PANTHER" id="PTHR30055">
    <property type="entry name" value="HTH-TYPE TRANSCRIPTIONAL REGULATOR RUTR"/>
    <property type="match status" value="1"/>
</dbReference>
<dbReference type="Pfam" id="PF08362">
    <property type="entry name" value="TetR_C_3"/>
    <property type="match status" value="1"/>
</dbReference>